<dbReference type="GeneID" id="55803013"/>
<name>A0A5S9HXC6_9CAUD</name>
<keyword evidence="2" id="KW-1185">Reference proteome</keyword>
<sequence length="212" mass="24568">MNLQDLKNSQEYILNIKDVNGAIACVERIKNTNSILYKVNKHTSVYYNYDGTYGIHVDLHGYKYKKDYNGDWVVVFPDNQPQKLDVVLDVASVIESHKTYLLDIQNQLRTTLAEQLRKHMLANEISKFGHVPYDYKCVLNTLKLAGIITSNQDTINSHNVFISVNKNNVDRVQELTHDKFSTKRDCMSGLYRKFVTLDKLIKLVEEYNSIED</sequence>
<reference evidence="1 2" key="1">
    <citation type="journal article" date="2019" name="Arch. Virol.">
        <title>A novel jumbo Tenacibaculum maritimum lytic phage with head-fiber-like appendages.</title>
        <authorList>
            <person name="Kawato Y."/>
            <person name="Istiqomah I."/>
            <person name="Gaafar A.Y."/>
            <person name="Hanaoka M."/>
            <person name="Ishimaru K."/>
            <person name="Yasuike M."/>
            <person name="Nishiki I."/>
            <person name="Nakamura Y."/>
            <person name="Fujiwara A."/>
            <person name="Nakai T."/>
        </authorList>
    </citation>
    <scope>NUCLEOTIDE SEQUENCE [LARGE SCALE GENOMIC DNA]</scope>
    <source>
        <strain evidence="1 2">PTm1</strain>
    </source>
</reference>
<dbReference type="Proteomes" id="UP000422648">
    <property type="component" value="Segment"/>
</dbReference>
<dbReference type="EMBL" id="AP019524">
    <property type="protein sequence ID" value="BBI90600.1"/>
    <property type="molecule type" value="Genomic_DNA"/>
</dbReference>
<protein>
    <submittedName>
        <fullName evidence="1">Uncharacterized protein</fullName>
    </submittedName>
</protein>
<dbReference type="RefSeq" id="YP_009873892.1">
    <property type="nucleotide sequence ID" value="NC_049340.1"/>
</dbReference>
<dbReference type="KEGG" id="vg:55803013"/>
<evidence type="ECO:0000313" key="2">
    <source>
        <dbReference type="Proteomes" id="UP000422648"/>
    </source>
</evidence>
<proteinExistence type="predicted"/>
<organism evidence="1 2">
    <name type="scientific">Tenacibaculum phage PTm1</name>
    <dbReference type="NCBI Taxonomy" id="2547425"/>
    <lineage>
        <taxon>Viruses</taxon>
        <taxon>Duplodnaviria</taxon>
        <taxon>Heunggongvirae</taxon>
        <taxon>Uroviricota</taxon>
        <taxon>Caudoviricetes</taxon>
        <taxon>Shirahamavirus</taxon>
        <taxon>Shirahamavirus PTm1</taxon>
    </lineage>
</organism>
<evidence type="ECO:0000313" key="1">
    <source>
        <dbReference type="EMBL" id="BBI90600.1"/>
    </source>
</evidence>
<accession>A0A5S9HXC6</accession>